<protein>
    <recommendedName>
        <fullName evidence="2">UPF0125 protein OA57_04325</fullName>
    </recommendedName>
</protein>
<comment type="similarity">
    <text evidence="1 2">Belongs to the UPF0125 (RnfH) family.</text>
</comment>
<name>A0A0A3AS77_9PAST</name>
<dbReference type="InterPro" id="IPR037021">
    <property type="entry name" value="RnfH_sf"/>
</dbReference>
<dbReference type="AlphaFoldDB" id="A0A0A3AS77"/>
<keyword evidence="5" id="KW-1185">Reference proteome</keyword>
<feature type="compositionally biased region" description="Polar residues" evidence="3">
    <location>
        <begin position="126"/>
        <end position="140"/>
    </location>
</feature>
<comment type="caution">
    <text evidence="4">The sequence shown here is derived from an EMBL/GenBank/DDBJ whole genome shotgun (WGS) entry which is preliminary data.</text>
</comment>
<dbReference type="STRING" id="505317.OA57_04325"/>
<evidence type="ECO:0000256" key="2">
    <source>
        <dbReference type="HAMAP-Rule" id="MF_00460"/>
    </source>
</evidence>
<dbReference type="PANTHER" id="PTHR37483">
    <property type="entry name" value="UPF0125 PROTEIN RATB"/>
    <property type="match status" value="1"/>
</dbReference>
<gene>
    <name evidence="4" type="ORF">OA57_04325</name>
</gene>
<dbReference type="Pfam" id="PF03658">
    <property type="entry name" value="Ub-RnfH"/>
    <property type="match status" value="1"/>
</dbReference>
<accession>A0A0A3AS77</accession>
<dbReference type="OrthoDB" id="9796575at2"/>
<dbReference type="PANTHER" id="PTHR37483:SF1">
    <property type="entry name" value="UPF0125 PROTEIN RATB"/>
    <property type="match status" value="1"/>
</dbReference>
<evidence type="ECO:0000256" key="3">
    <source>
        <dbReference type="SAM" id="MobiDB-lite"/>
    </source>
</evidence>
<dbReference type="Proteomes" id="UP000030380">
    <property type="component" value="Unassembled WGS sequence"/>
</dbReference>
<proteinExistence type="inferred from homology"/>
<evidence type="ECO:0000256" key="1">
    <source>
        <dbReference type="ARBA" id="ARBA00010645"/>
    </source>
</evidence>
<evidence type="ECO:0000313" key="5">
    <source>
        <dbReference type="Proteomes" id="UP000030380"/>
    </source>
</evidence>
<dbReference type="SUPFAM" id="SSF54285">
    <property type="entry name" value="MoaD/ThiS"/>
    <property type="match status" value="1"/>
</dbReference>
<organism evidence="4 5">
    <name type="scientific">Chelonobacter oris</name>
    <dbReference type="NCBI Taxonomy" id="505317"/>
    <lineage>
        <taxon>Bacteria</taxon>
        <taxon>Pseudomonadati</taxon>
        <taxon>Pseudomonadota</taxon>
        <taxon>Gammaproteobacteria</taxon>
        <taxon>Pasteurellales</taxon>
        <taxon>Pasteurellaceae</taxon>
        <taxon>Chelonobacter</taxon>
    </lineage>
</organism>
<sequence length="140" mass="16036">MVSDKTTAEKINIQIAYALPDRYFLKHYQVDKGTIIQNAILQSGILQQYGEIDLRSNTVGIFSRLAKLTDVLEDGDRIEIYRPLLADPKEIRRKRAEQQKQELEAQKAQEKQQRAEAKQHAKKAQTQVRSQPQTTESAEG</sequence>
<evidence type="ECO:0000313" key="4">
    <source>
        <dbReference type="EMBL" id="KGQ70617.1"/>
    </source>
</evidence>
<dbReference type="HAMAP" id="MF_00460">
    <property type="entry name" value="UPF0125_RnfH"/>
    <property type="match status" value="1"/>
</dbReference>
<dbReference type="InterPro" id="IPR005346">
    <property type="entry name" value="RnfH"/>
</dbReference>
<feature type="compositionally biased region" description="Basic and acidic residues" evidence="3">
    <location>
        <begin position="96"/>
        <end position="119"/>
    </location>
</feature>
<feature type="region of interest" description="Disordered" evidence="3">
    <location>
        <begin position="94"/>
        <end position="140"/>
    </location>
</feature>
<reference evidence="4 5" key="1">
    <citation type="submission" date="2014-11" db="EMBL/GenBank/DDBJ databases">
        <title>Draft genome sequence of Chelonobacter oris 1662T, associated with respiratory disease in Hermann's Tortoises.</title>
        <authorList>
            <person name="Kudirkiene E."/>
            <person name="Hansen M.J."/>
            <person name="Bojesen A.M."/>
        </authorList>
    </citation>
    <scope>NUCLEOTIDE SEQUENCE [LARGE SCALE GENOMIC DNA]</scope>
    <source>
        <strain evidence="4 5">1662</strain>
    </source>
</reference>
<dbReference type="InterPro" id="IPR016155">
    <property type="entry name" value="Mopterin_synth/thiamin_S_b"/>
</dbReference>
<dbReference type="EMBL" id="JSUM01000006">
    <property type="protein sequence ID" value="KGQ70617.1"/>
    <property type="molecule type" value="Genomic_DNA"/>
</dbReference>
<dbReference type="Gene3D" id="3.10.20.280">
    <property type="entry name" value="RnfH-like"/>
    <property type="match status" value="1"/>
</dbReference>
<dbReference type="NCBIfam" id="NF002490">
    <property type="entry name" value="PRK01777.1"/>
    <property type="match status" value="1"/>
</dbReference>